<dbReference type="Proteomes" id="UP000192940">
    <property type="component" value="Chromosome I"/>
</dbReference>
<dbReference type="EMBL" id="LT840184">
    <property type="protein sequence ID" value="SMF65341.1"/>
    <property type="molecule type" value="Genomic_DNA"/>
</dbReference>
<proteinExistence type="predicted"/>
<evidence type="ECO:0000313" key="2">
    <source>
        <dbReference type="Proteomes" id="UP000192940"/>
    </source>
</evidence>
<dbReference type="AlphaFoldDB" id="A0A1X7G7C0"/>
<evidence type="ECO:0000313" key="1">
    <source>
        <dbReference type="EMBL" id="SMF65341.1"/>
    </source>
</evidence>
<gene>
    <name evidence="1" type="ORF">SAMN05661091_0154</name>
</gene>
<reference evidence="1 2" key="1">
    <citation type="submission" date="2017-04" db="EMBL/GenBank/DDBJ databases">
        <authorList>
            <person name="Afonso C.L."/>
            <person name="Miller P.J."/>
            <person name="Scott M.A."/>
            <person name="Spackman E."/>
            <person name="Goraichik I."/>
            <person name="Dimitrov K.M."/>
            <person name="Suarez D.L."/>
            <person name="Swayne D.E."/>
        </authorList>
    </citation>
    <scope>NUCLEOTIDE SEQUENCE [LARGE SCALE GENOMIC DNA]</scope>
    <source>
        <strain evidence="1 2">N3/975</strain>
    </source>
</reference>
<sequence>MPSAKVNATVKYLYTSTGRGRILRSVSTYKGKSNFVTYITIVHMHNKIRYDINRIDPS</sequence>
<organism evidence="1 2">
    <name type="scientific">Paenibacillus uliginis N3/975</name>
    <dbReference type="NCBI Taxonomy" id="1313296"/>
    <lineage>
        <taxon>Bacteria</taxon>
        <taxon>Bacillati</taxon>
        <taxon>Bacillota</taxon>
        <taxon>Bacilli</taxon>
        <taxon>Bacillales</taxon>
        <taxon>Paenibacillaceae</taxon>
        <taxon>Paenibacillus</taxon>
    </lineage>
</organism>
<dbReference type="STRING" id="1313296.SAMN05661091_0154"/>
<keyword evidence="2" id="KW-1185">Reference proteome</keyword>
<protein>
    <submittedName>
        <fullName evidence="1">Uncharacterized protein</fullName>
    </submittedName>
</protein>
<accession>A0A1X7G7C0</accession>
<name>A0A1X7G7C0_9BACL</name>